<accession>A0ABU6SUH1</accession>
<proteinExistence type="predicted"/>
<sequence length="125" mass="14295">MKLRQRMQVNNNQESGCSSRSRSSILQWSGTELNPDRPFYGCPNYNTSGQRWCDLFVWADGEEDEGMAGKTQCETKVDQVKINLGCRVSKPEDDIRVLKCWILGLSRVMMMVLFGIVRNDLELGK</sequence>
<name>A0ABU6SUH1_9FABA</name>
<evidence type="ECO:0000313" key="4">
    <source>
        <dbReference type="Proteomes" id="UP001341840"/>
    </source>
</evidence>
<evidence type="ECO:0000313" key="3">
    <source>
        <dbReference type="EMBL" id="MED6139661.1"/>
    </source>
</evidence>
<feature type="compositionally biased region" description="Polar residues" evidence="1">
    <location>
        <begin position="7"/>
        <end position="17"/>
    </location>
</feature>
<comment type="caution">
    <text evidence="3">The sequence shown here is derived from an EMBL/GenBank/DDBJ whole genome shotgun (WGS) entry which is preliminary data.</text>
</comment>
<gene>
    <name evidence="3" type="ORF">PIB30_085958</name>
</gene>
<organism evidence="3 4">
    <name type="scientific">Stylosanthes scabra</name>
    <dbReference type="NCBI Taxonomy" id="79078"/>
    <lineage>
        <taxon>Eukaryota</taxon>
        <taxon>Viridiplantae</taxon>
        <taxon>Streptophyta</taxon>
        <taxon>Embryophyta</taxon>
        <taxon>Tracheophyta</taxon>
        <taxon>Spermatophyta</taxon>
        <taxon>Magnoliopsida</taxon>
        <taxon>eudicotyledons</taxon>
        <taxon>Gunneridae</taxon>
        <taxon>Pentapetalae</taxon>
        <taxon>rosids</taxon>
        <taxon>fabids</taxon>
        <taxon>Fabales</taxon>
        <taxon>Fabaceae</taxon>
        <taxon>Papilionoideae</taxon>
        <taxon>50 kb inversion clade</taxon>
        <taxon>dalbergioids sensu lato</taxon>
        <taxon>Dalbergieae</taxon>
        <taxon>Pterocarpus clade</taxon>
        <taxon>Stylosanthes</taxon>
    </lineage>
</organism>
<reference evidence="3 4" key="1">
    <citation type="journal article" date="2023" name="Plants (Basel)">
        <title>Bridging the Gap: Combining Genomics and Transcriptomics Approaches to Understand Stylosanthes scabra, an Orphan Legume from the Brazilian Caatinga.</title>
        <authorList>
            <person name="Ferreira-Neto J.R.C."/>
            <person name="da Silva M.D."/>
            <person name="Binneck E."/>
            <person name="de Melo N.F."/>
            <person name="da Silva R.H."/>
            <person name="de Melo A.L.T.M."/>
            <person name="Pandolfi V."/>
            <person name="Bustamante F.O."/>
            <person name="Brasileiro-Vidal A.C."/>
            <person name="Benko-Iseppon A.M."/>
        </authorList>
    </citation>
    <scope>NUCLEOTIDE SEQUENCE [LARGE SCALE GENOMIC DNA]</scope>
    <source>
        <tissue evidence="3">Leaves</tissue>
    </source>
</reference>
<evidence type="ECO:0008006" key="5">
    <source>
        <dbReference type="Google" id="ProtNLM"/>
    </source>
</evidence>
<keyword evidence="2" id="KW-1133">Transmembrane helix</keyword>
<dbReference type="Proteomes" id="UP001341840">
    <property type="component" value="Unassembled WGS sequence"/>
</dbReference>
<keyword evidence="2" id="KW-0472">Membrane</keyword>
<keyword evidence="2" id="KW-0812">Transmembrane</keyword>
<evidence type="ECO:0000256" key="2">
    <source>
        <dbReference type="SAM" id="Phobius"/>
    </source>
</evidence>
<evidence type="ECO:0000256" key="1">
    <source>
        <dbReference type="SAM" id="MobiDB-lite"/>
    </source>
</evidence>
<protein>
    <recommendedName>
        <fullName evidence="5">Zinc finger GRF-type domain-containing protein</fullName>
    </recommendedName>
</protein>
<feature type="region of interest" description="Disordered" evidence="1">
    <location>
        <begin position="1"/>
        <end position="22"/>
    </location>
</feature>
<keyword evidence="4" id="KW-1185">Reference proteome</keyword>
<feature type="transmembrane region" description="Helical" evidence="2">
    <location>
        <begin position="97"/>
        <end position="117"/>
    </location>
</feature>
<dbReference type="EMBL" id="JASCZI010061868">
    <property type="protein sequence ID" value="MED6139661.1"/>
    <property type="molecule type" value="Genomic_DNA"/>
</dbReference>